<dbReference type="EMBL" id="JAYMYS010000006">
    <property type="protein sequence ID" value="KAK7389109.1"/>
    <property type="molecule type" value="Genomic_DNA"/>
</dbReference>
<gene>
    <name evidence="1" type="ORF">VNO78_23941</name>
</gene>
<accession>A0AAN9S7M3</accession>
<evidence type="ECO:0000313" key="1">
    <source>
        <dbReference type="EMBL" id="KAK7389109.1"/>
    </source>
</evidence>
<evidence type="ECO:0000313" key="2">
    <source>
        <dbReference type="Proteomes" id="UP001386955"/>
    </source>
</evidence>
<protein>
    <submittedName>
        <fullName evidence="1">Uncharacterized protein</fullName>
    </submittedName>
</protein>
<dbReference type="Proteomes" id="UP001386955">
    <property type="component" value="Unassembled WGS sequence"/>
</dbReference>
<sequence length="123" mass="13929">MLFEAFTYQPFHSTKHTKWAIKLLGHSFDISFCLGKHNQVVDILSKPLESLSLVVHHILPYCPIVAISCTTRSTVKFRVAGVVGMAENGTHGILLWLRESESCLIENLAVQRSYEKLFTLWLA</sequence>
<comment type="caution">
    <text evidence="1">The sequence shown here is derived from an EMBL/GenBank/DDBJ whole genome shotgun (WGS) entry which is preliminary data.</text>
</comment>
<name>A0AAN9S7M3_PSOTE</name>
<dbReference type="AlphaFoldDB" id="A0AAN9S7M3"/>
<keyword evidence="2" id="KW-1185">Reference proteome</keyword>
<organism evidence="1 2">
    <name type="scientific">Psophocarpus tetragonolobus</name>
    <name type="common">Winged bean</name>
    <name type="synonym">Dolichos tetragonolobus</name>
    <dbReference type="NCBI Taxonomy" id="3891"/>
    <lineage>
        <taxon>Eukaryota</taxon>
        <taxon>Viridiplantae</taxon>
        <taxon>Streptophyta</taxon>
        <taxon>Embryophyta</taxon>
        <taxon>Tracheophyta</taxon>
        <taxon>Spermatophyta</taxon>
        <taxon>Magnoliopsida</taxon>
        <taxon>eudicotyledons</taxon>
        <taxon>Gunneridae</taxon>
        <taxon>Pentapetalae</taxon>
        <taxon>rosids</taxon>
        <taxon>fabids</taxon>
        <taxon>Fabales</taxon>
        <taxon>Fabaceae</taxon>
        <taxon>Papilionoideae</taxon>
        <taxon>50 kb inversion clade</taxon>
        <taxon>NPAAA clade</taxon>
        <taxon>indigoferoid/millettioid clade</taxon>
        <taxon>Phaseoleae</taxon>
        <taxon>Psophocarpus</taxon>
    </lineage>
</organism>
<proteinExistence type="predicted"/>
<reference evidence="1 2" key="1">
    <citation type="submission" date="2024-01" db="EMBL/GenBank/DDBJ databases">
        <title>The genomes of 5 underutilized Papilionoideae crops provide insights into root nodulation and disease resistanc.</title>
        <authorList>
            <person name="Jiang F."/>
        </authorList>
    </citation>
    <scope>NUCLEOTIDE SEQUENCE [LARGE SCALE GENOMIC DNA]</scope>
    <source>
        <strain evidence="1">DUOXIRENSHENG_FW03</strain>
        <tissue evidence="1">Leaves</tissue>
    </source>
</reference>